<proteinExistence type="predicted"/>
<dbReference type="InterPro" id="IPR050229">
    <property type="entry name" value="GlpE_sulfurtransferase"/>
</dbReference>
<sequence length="545" mass="58183">MTATAALQTPSAELAEPNRLIAVEDLRNLLAGGGEVALVDAREEGVRSRDGHILQSVPLPLGQIELRAAALLPRFGAPVVVTDSGVGDLATRAARRLSELGYSDVSVLDGGVAAWEAAGGIAYTGSNVLSKAFGEFVEHAYGTPRLPAREVKERLDRGEDIVILDGRTFQEFENFHIPGAHAVPNAELPFRVHGLVPSDDTLVVVNCAGRTRSIIGAQALINAGFPNTVVALENGTMAWLFEGYDLAHGDRAEVPAPGPAELEKARASVARLTRRFGIRTLDREGLARFEAERDARTLYVLDVRTRAEYEAGHLPGALWAEGGQLVQATDRWVGTRNARIVLVDDADGVRAAITASWLIQLGVGEVYVLGLDAADRLEKGPEPQVVLGGAPTVAATQVPGLERLIARDAVVVLDLDTSLAYAAGHIPGARFAVRARLPEGLDTLPPRPLVLTSADGKLAALAVAELAGSGRQVSVLEGGTAAWKAIGLPLETGETALLHAADDVWRSPYQEAGDRHAAFRRYLDWEIDLIRQIERDDTIAFKVYS</sequence>
<feature type="domain" description="Rhodanese" evidence="1">
    <location>
        <begin position="406"/>
        <end position="492"/>
    </location>
</feature>
<dbReference type="Pfam" id="PF00581">
    <property type="entry name" value="Rhodanese"/>
    <property type="match status" value="4"/>
</dbReference>
<feature type="domain" description="Rhodanese" evidence="1">
    <location>
        <begin position="294"/>
        <end position="379"/>
    </location>
</feature>
<dbReference type="SUPFAM" id="SSF52821">
    <property type="entry name" value="Rhodanese/Cell cycle control phosphatase"/>
    <property type="match status" value="4"/>
</dbReference>
<dbReference type="PROSITE" id="PS50206">
    <property type="entry name" value="RHODANESE_3"/>
    <property type="match status" value="4"/>
</dbReference>
<keyword evidence="3" id="KW-1185">Reference proteome</keyword>
<dbReference type="InterPro" id="IPR036873">
    <property type="entry name" value="Rhodanese-like_dom_sf"/>
</dbReference>
<dbReference type="Proteomes" id="UP000596427">
    <property type="component" value="Chromosome"/>
</dbReference>
<dbReference type="KEGG" id="xdi:EZH22_01680"/>
<gene>
    <name evidence="2" type="ORF">EZH22_01680</name>
</gene>
<dbReference type="EMBL" id="CP063362">
    <property type="protein sequence ID" value="QRG07179.1"/>
    <property type="molecule type" value="Genomic_DNA"/>
</dbReference>
<organism evidence="2 3">
    <name type="scientific">Xanthobacter dioxanivorans</name>
    <dbReference type="NCBI Taxonomy" id="2528964"/>
    <lineage>
        <taxon>Bacteria</taxon>
        <taxon>Pseudomonadati</taxon>
        <taxon>Pseudomonadota</taxon>
        <taxon>Alphaproteobacteria</taxon>
        <taxon>Hyphomicrobiales</taxon>
        <taxon>Xanthobacteraceae</taxon>
        <taxon>Xanthobacter</taxon>
    </lineage>
</organism>
<name>A0A974SJE9_9HYPH</name>
<evidence type="ECO:0000259" key="1">
    <source>
        <dbReference type="PROSITE" id="PS50206"/>
    </source>
</evidence>
<accession>A0A974SJE9</accession>
<dbReference type="RefSeq" id="WP_203194092.1">
    <property type="nucleotide sequence ID" value="NZ_CP063362.1"/>
</dbReference>
<feature type="domain" description="Rhodanese" evidence="1">
    <location>
        <begin position="157"/>
        <end position="248"/>
    </location>
</feature>
<dbReference type="AlphaFoldDB" id="A0A974SJE9"/>
<evidence type="ECO:0000313" key="3">
    <source>
        <dbReference type="Proteomes" id="UP000596427"/>
    </source>
</evidence>
<dbReference type="SMART" id="SM00450">
    <property type="entry name" value="RHOD"/>
    <property type="match status" value="4"/>
</dbReference>
<dbReference type="InterPro" id="IPR001763">
    <property type="entry name" value="Rhodanese-like_dom"/>
</dbReference>
<dbReference type="PANTHER" id="PTHR43031:SF1">
    <property type="entry name" value="PYRIDINE NUCLEOTIDE-DISULPHIDE OXIDOREDUCTASE"/>
    <property type="match status" value="1"/>
</dbReference>
<dbReference type="PANTHER" id="PTHR43031">
    <property type="entry name" value="FAD-DEPENDENT OXIDOREDUCTASE"/>
    <property type="match status" value="1"/>
</dbReference>
<protein>
    <recommendedName>
        <fullName evidence="1">Rhodanese domain-containing protein</fullName>
    </recommendedName>
</protein>
<feature type="domain" description="Rhodanese" evidence="1">
    <location>
        <begin position="32"/>
        <end position="124"/>
    </location>
</feature>
<dbReference type="Gene3D" id="3.40.250.10">
    <property type="entry name" value="Rhodanese-like domain"/>
    <property type="match status" value="4"/>
</dbReference>
<evidence type="ECO:0000313" key="2">
    <source>
        <dbReference type="EMBL" id="QRG07179.1"/>
    </source>
</evidence>
<reference evidence="2 3" key="1">
    <citation type="submission" date="2020-10" db="EMBL/GenBank/DDBJ databases">
        <title>Degradation of 1,4-Dioxane by Xanthobacter sp. YN2, via a Novel Group-2 Soluble Di-Iron Monooxygenase.</title>
        <authorList>
            <person name="Ma F."/>
            <person name="Wang Y."/>
            <person name="Yang J."/>
            <person name="Guo H."/>
            <person name="Su D."/>
            <person name="Yu L."/>
        </authorList>
    </citation>
    <scope>NUCLEOTIDE SEQUENCE [LARGE SCALE GENOMIC DNA]</scope>
    <source>
        <strain evidence="2 3">YN2</strain>
    </source>
</reference>